<reference evidence="1 2" key="1">
    <citation type="submission" date="2024-11" db="EMBL/GenBank/DDBJ databases">
        <title>A near-complete genome assembly of Cinchona calisaya.</title>
        <authorList>
            <person name="Lian D.C."/>
            <person name="Zhao X.W."/>
            <person name="Wei L."/>
        </authorList>
    </citation>
    <scope>NUCLEOTIDE SEQUENCE [LARGE SCALE GENOMIC DNA]</scope>
    <source>
        <tissue evidence="1">Nenye</tissue>
    </source>
</reference>
<dbReference type="AlphaFoldDB" id="A0ABD2YFB6"/>
<dbReference type="Proteomes" id="UP001630127">
    <property type="component" value="Unassembled WGS sequence"/>
</dbReference>
<organism evidence="1 2">
    <name type="scientific">Cinchona calisaya</name>
    <dbReference type="NCBI Taxonomy" id="153742"/>
    <lineage>
        <taxon>Eukaryota</taxon>
        <taxon>Viridiplantae</taxon>
        <taxon>Streptophyta</taxon>
        <taxon>Embryophyta</taxon>
        <taxon>Tracheophyta</taxon>
        <taxon>Spermatophyta</taxon>
        <taxon>Magnoliopsida</taxon>
        <taxon>eudicotyledons</taxon>
        <taxon>Gunneridae</taxon>
        <taxon>Pentapetalae</taxon>
        <taxon>asterids</taxon>
        <taxon>lamiids</taxon>
        <taxon>Gentianales</taxon>
        <taxon>Rubiaceae</taxon>
        <taxon>Cinchonoideae</taxon>
        <taxon>Cinchoneae</taxon>
        <taxon>Cinchona</taxon>
    </lineage>
</organism>
<evidence type="ECO:0000313" key="2">
    <source>
        <dbReference type="Proteomes" id="UP001630127"/>
    </source>
</evidence>
<comment type="caution">
    <text evidence="1">The sequence shown here is derived from an EMBL/GenBank/DDBJ whole genome shotgun (WGS) entry which is preliminary data.</text>
</comment>
<evidence type="ECO:0000313" key="1">
    <source>
        <dbReference type="EMBL" id="KAL3504964.1"/>
    </source>
</evidence>
<proteinExistence type="predicted"/>
<dbReference type="Gene3D" id="3.30.200.20">
    <property type="entry name" value="Phosphorylase Kinase, domain 1"/>
    <property type="match status" value="1"/>
</dbReference>
<accession>A0ABD2YFB6</accession>
<name>A0ABD2YFB6_9GENT</name>
<protein>
    <submittedName>
        <fullName evidence="1">Uncharacterized protein</fullName>
    </submittedName>
</protein>
<dbReference type="EMBL" id="JBJUIK010000014">
    <property type="protein sequence ID" value="KAL3504964.1"/>
    <property type="molecule type" value="Genomic_DNA"/>
</dbReference>
<gene>
    <name evidence="1" type="ORF">ACH5RR_034805</name>
</gene>
<keyword evidence="2" id="KW-1185">Reference proteome</keyword>
<sequence length="235" mass="25328">MTWRVEVGSGSPSSSSFANDLFGSLESASPPSSCLVKIEDDRKFLREFVVDLVGEPGNVHGADSSINEGVLSPVPSPFQITHLKEYQHPYIDDEVCGHIQSSKNICALYSGSNKESQAVEERSMHKNVMDTKYCFPNQTSGSEIPAPIDAATGMIGDACSTDWTSAGSILLAVIQDTLNIEPSLAMDWLEISWVELHIKERVGAGSFGTVHPAEWQGSVCCKAAVLPPSCFFQAS</sequence>